<comment type="caution">
    <text evidence="1">The sequence shown here is derived from an EMBL/GenBank/DDBJ whole genome shotgun (WGS) entry which is preliminary data.</text>
</comment>
<reference evidence="1" key="1">
    <citation type="journal article" date="2021" name="PeerJ">
        <title>Extensive microbial diversity within the chicken gut microbiome revealed by metagenomics and culture.</title>
        <authorList>
            <person name="Gilroy R."/>
            <person name="Ravi A."/>
            <person name="Getino M."/>
            <person name="Pursley I."/>
            <person name="Horton D.L."/>
            <person name="Alikhan N.F."/>
            <person name="Baker D."/>
            <person name="Gharbi K."/>
            <person name="Hall N."/>
            <person name="Watson M."/>
            <person name="Adriaenssens E.M."/>
            <person name="Foster-Nyarko E."/>
            <person name="Jarju S."/>
            <person name="Secka A."/>
            <person name="Antonio M."/>
            <person name="Oren A."/>
            <person name="Chaudhuri R.R."/>
            <person name="La Ragione R."/>
            <person name="Hildebrand F."/>
            <person name="Pallen M.J."/>
        </authorList>
    </citation>
    <scope>NUCLEOTIDE SEQUENCE</scope>
    <source>
        <strain evidence="1">CHK196-7946</strain>
    </source>
</reference>
<dbReference type="AlphaFoldDB" id="A0A9D2TML9"/>
<organism evidence="1 2">
    <name type="scientific">Candidatus Mediterraneibacter faecavium</name>
    <dbReference type="NCBI Taxonomy" id="2838668"/>
    <lineage>
        <taxon>Bacteria</taxon>
        <taxon>Bacillati</taxon>
        <taxon>Bacillota</taxon>
        <taxon>Clostridia</taxon>
        <taxon>Lachnospirales</taxon>
        <taxon>Lachnospiraceae</taxon>
        <taxon>Mediterraneibacter</taxon>
    </lineage>
</organism>
<evidence type="ECO:0000313" key="2">
    <source>
        <dbReference type="Proteomes" id="UP000823902"/>
    </source>
</evidence>
<sequence>MKVQNITDIEGFFKVVDACKGKVELVTGEGDRLNLKSKLSQYVSMANIFSNGEIPELEVIAYEKEDTDRLIKFMLDGGNN</sequence>
<reference evidence="1" key="2">
    <citation type="submission" date="2021-04" db="EMBL/GenBank/DDBJ databases">
        <authorList>
            <person name="Gilroy R."/>
        </authorList>
    </citation>
    <scope>NUCLEOTIDE SEQUENCE</scope>
    <source>
        <strain evidence="1">CHK196-7946</strain>
    </source>
</reference>
<dbReference type="EMBL" id="DWVY01000015">
    <property type="protein sequence ID" value="HJC74037.1"/>
    <property type="molecule type" value="Genomic_DNA"/>
</dbReference>
<accession>A0A9D2TML9</accession>
<dbReference type="Proteomes" id="UP000823902">
    <property type="component" value="Unassembled WGS sequence"/>
</dbReference>
<name>A0A9D2TML9_9FIRM</name>
<proteinExistence type="predicted"/>
<evidence type="ECO:0000313" key="1">
    <source>
        <dbReference type="EMBL" id="HJC74037.1"/>
    </source>
</evidence>
<protein>
    <submittedName>
        <fullName evidence="1">Polya polymerase</fullName>
    </submittedName>
</protein>
<gene>
    <name evidence="1" type="ORF">H9697_03685</name>
</gene>